<gene>
    <name evidence="2" type="ORF">H9L09_00280</name>
</gene>
<dbReference type="InterPro" id="IPR047682">
    <property type="entry name" value="SepH-like"/>
</dbReference>
<keyword evidence="3" id="KW-1185">Reference proteome</keyword>
<organism evidence="2 3">
    <name type="scientific">Nocardioides mesophilus</name>
    <dbReference type="NCBI Taxonomy" id="433659"/>
    <lineage>
        <taxon>Bacteria</taxon>
        <taxon>Bacillati</taxon>
        <taxon>Actinomycetota</taxon>
        <taxon>Actinomycetes</taxon>
        <taxon>Propionibacteriales</taxon>
        <taxon>Nocardioidaceae</taxon>
        <taxon>Nocardioides</taxon>
    </lineage>
</organism>
<accession>A0A7G9RBL6</accession>
<dbReference type="InterPro" id="IPR021421">
    <property type="entry name" value="DUF3071"/>
</dbReference>
<reference evidence="2 3" key="1">
    <citation type="submission" date="2020-08" db="EMBL/GenBank/DDBJ databases">
        <title>Genome sequence of Nocardioides mesophilus KACC 16243T.</title>
        <authorList>
            <person name="Hyun D.-W."/>
            <person name="Bae J.-W."/>
        </authorList>
    </citation>
    <scope>NUCLEOTIDE SEQUENCE [LARGE SCALE GENOMIC DNA]</scope>
    <source>
        <strain evidence="2 3">KACC 16243</strain>
    </source>
</reference>
<dbReference type="KEGG" id="nmes:H9L09_00280"/>
<dbReference type="NCBIfam" id="NF040712">
    <property type="entry name" value="SepH"/>
    <property type="match status" value="1"/>
</dbReference>
<dbReference type="Proteomes" id="UP000515947">
    <property type="component" value="Chromosome"/>
</dbReference>
<protein>
    <submittedName>
        <fullName evidence="2">DUF3071 domain-containing protein</fullName>
    </submittedName>
</protein>
<evidence type="ECO:0000313" key="3">
    <source>
        <dbReference type="Proteomes" id="UP000515947"/>
    </source>
</evidence>
<evidence type="ECO:0000259" key="1">
    <source>
        <dbReference type="Pfam" id="PF11268"/>
    </source>
</evidence>
<dbReference type="AlphaFoldDB" id="A0A7G9RBL6"/>
<dbReference type="EMBL" id="CP060713">
    <property type="protein sequence ID" value="QNN52991.1"/>
    <property type="molecule type" value="Genomic_DNA"/>
</dbReference>
<proteinExistence type="predicted"/>
<name>A0A7G9RBL6_9ACTN</name>
<evidence type="ECO:0000313" key="2">
    <source>
        <dbReference type="EMBL" id="QNN52991.1"/>
    </source>
</evidence>
<sequence length="89" mass="10066">MKEQDLTLVGLTEDKSKLVLVSDSGEEFTLAVDARLRAALRGDHAQLARLGQLEITMESALRPRDIQARIRAGASPRRWRWQPRPTWTG</sequence>
<dbReference type="Pfam" id="PF11268">
    <property type="entry name" value="DUF3071"/>
    <property type="match status" value="1"/>
</dbReference>
<feature type="domain" description="DUF3071" evidence="1">
    <location>
        <begin position="4"/>
        <end position="77"/>
    </location>
</feature>